<keyword evidence="2" id="KW-1185">Reference proteome</keyword>
<name>A0ACB8S8Y0_9AGAM</name>
<dbReference type="Proteomes" id="UP000814033">
    <property type="component" value="Unassembled WGS sequence"/>
</dbReference>
<reference evidence="1" key="1">
    <citation type="submission" date="2021-02" db="EMBL/GenBank/DDBJ databases">
        <authorList>
            <consortium name="DOE Joint Genome Institute"/>
            <person name="Ahrendt S."/>
            <person name="Looney B.P."/>
            <person name="Miyauchi S."/>
            <person name="Morin E."/>
            <person name="Drula E."/>
            <person name="Courty P.E."/>
            <person name="Chicoki N."/>
            <person name="Fauchery L."/>
            <person name="Kohler A."/>
            <person name="Kuo A."/>
            <person name="Labutti K."/>
            <person name="Pangilinan J."/>
            <person name="Lipzen A."/>
            <person name="Riley R."/>
            <person name="Andreopoulos W."/>
            <person name="He G."/>
            <person name="Johnson J."/>
            <person name="Barry K.W."/>
            <person name="Grigoriev I.V."/>
            <person name="Nagy L."/>
            <person name="Hibbett D."/>
            <person name="Henrissat B."/>
            <person name="Matheny P.B."/>
            <person name="Labbe J."/>
            <person name="Martin F."/>
        </authorList>
    </citation>
    <scope>NUCLEOTIDE SEQUENCE</scope>
    <source>
        <strain evidence="1">FP105234-sp</strain>
    </source>
</reference>
<sequence length="525" mass="54987">MSPSILRLKASVNNYPWGKDGLQSLVAQLAPNAVGPSFQLDPSKPYSELWVGTHPNGPAALFASQTPLLDLFTANPALLGPARAKWPTSTHLPYLFKVLSIARALPLQTHPDADRARRLHAQDPAAFVDANPKPEIAVCVGAPGSVAHVPGLAAPAGRPEDVAFGGFVGFMPVQEIADALRATPELRSAVVDVQAVDAFLAYPAESTLQSVYSALVARGAHVAKDVRAYIARAEGLQEAGRLGAYATLARKVHAQYPGDVGVFATVFFMNYVQLCPGDAVYIAADEVHAYLEGDIIECMATSDNVLNAAFPAPGSAEVREFAEALSYKTAPPTAYALPCAPHAGTQHTTAYRPPLDEFVVLHTALPHAGAEDRFDAGGPVVGIVLSGAVNVSTGNGDQETYEKGGVMLVGPGKEVMVTAVGNGAEGSCKRCPNWWVVSSFLSQSTPGTYRYGTLVLYVSHSAPNAFRSISSSLPARATTRSTYAERTIHTSATARPARVGATVAHHQLPGPASSVTPACTAAAPV</sequence>
<dbReference type="EMBL" id="MU275845">
    <property type="protein sequence ID" value="KAI0052421.1"/>
    <property type="molecule type" value="Genomic_DNA"/>
</dbReference>
<gene>
    <name evidence="1" type="ORF">FA95DRAFT_1569259</name>
</gene>
<evidence type="ECO:0000313" key="1">
    <source>
        <dbReference type="EMBL" id="KAI0052421.1"/>
    </source>
</evidence>
<reference evidence="1" key="2">
    <citation type="journal article" date="2022" name="New Phytol.">
        <title>Evolutionary transition to the ectomycorrhizal habit in the genomes of a hyperdiverse lineage of mushroom-forming fungi.</title>
        <authorList>
            <person name="Looney B."/>
            <person name="Miyauchi S."/>
            <person name="Morin E."/>
            <person name="Drula E."/>
            <person name="Courty P.E."/>
            <person name="Kohler A."/>
            <person name="Kuo A."/>
            <person name="LaButti K."/>
            <person name="Pangilinan J."/>
            <person name="Lipzen A."/>
            <person name="Riley R."/>
            <person name="Andreopoulos W."/>
            <person name="He G."/>
            <person name="Johnson J."/>
            <person name="Nolan M."/>
            <person name="Tritt A."/>
            <person name="Barry K.W."/>
            <person name="Grigoriev I.V."/>
            <person name="Nagy L.G."/>
            <person name="Hibbett D."/>
            <person name="Henrissat B."/>
            <person name="Matheny P.B."/>
            <person name="Labbe J."/>
            <person name="Martin F.M."/>
        </authorList>
    </citation>
    <scope>NUCLEOTIDE SEQUENCE</scope>
    <source>
        <strain evidence="1">FP105234-sp</strain>
    </source>
</reference>
<organism evidence="1 2">
    <name type="scientific">Auriscalpium vulgare</name>
    <dbReference type="NCBI Taxonomy" id="40419"/>
    <lineage>
        <taxon>Eukaryota</taxon>
        <taxon>Fungi</taxon>
        <taxon>Dikarya</taxon>
        <taxon>Basidiomycota</taxon>
        <taxon>Agaricomycotina</taxon>
        <taxon>Agaricomycetes</taxon>
        <taxon>Russulales</taxon>
        <taxon>Auriscalpiaceae</taxon>
        <taxon>Auriscalpium</taxon>
    </lineage>
</organism>
<proteinExistence type="predicted"/>
<protein>
    <submittedName>
        <fullName evidence="1">RmlC-like cupin</fullName>
    </submittedName>
</protein>
<comment type="caution">
    <text evidence="1">The sequence shown here is derived from an EMBL/GenBank/DDBJ whole genome shotgun (WGS) entry which is preliminary data.</text>
</comment>
<evidence type="ECO:0000313" key="2">
    <source>
        <dbReference type="Proteomes" id="UP000814033"/>
    </source>
</evidence>
<accession>A0ACB8S8Y0</accession>